<evidence type="ECO:0008006" key="3">
    <source>
        <dbReference type="Google" id="ProtNLM"/>
    </source>
</evidence>
<evidence type="ECO:0000313" key="2">
    <source>
        <dbReference type="Proteomes" id="UP000178370"/>
    </source>
</evidence>
<dbReference type="Gene3D" id="1.20.1440.60">
    <property type="entry name" value="23S rRNA-intervening sequence"/>
    <property type="match status" value="1"/>
</dbReference>
<protein>
    <recommendedName>
        <fullName evidence="3">Four helix bundle protein</fullName>
    </recommendedName>
</protein>
<dbReference type="InterPro" id="IPR036583">
    <property type="entry name" value="23S_rRNA_IVS_sf"/>
</dbReference>
<dbReference type="CDD" id="cd16376">
    <property type="entry name" value="Avd_like"/>
    <property type="match status" value="1"/>
</dbReference>
<dbReference type="SUPFAM" id="SSF158446">
    <property type="entry name" value="IVS-encoded protein-like"/>
    <property type="match status" value="1"/>
</dbReference>
<sequence>MFELIFTAGYLSKDKKLPFVQKAISKTDLLKFFLRVAWEVNDIGEKKYVALSEPLDEIGRMLGGWARNVESRTQPPAR</sequence>
<proteinExistence type="predicted"/>
<dbReference type="AlphaFoldDB" id="A0A1F6CLX1"/>
<accession>A0A1F6CLX1</accession>
<dbReference type="Proteomes" id="UP000178370">
    <property type="component" value="Unassembled WGS sequence"/>
</dbReference>
<reference evidence="1 2" key="1">
    <citation type="journal article" date="2016" name="Nat. Commun.">
        <title>Thousands of microbial genomes shed light on interconnected biogeochemical processes in an aquifer system.</title>
        <authorList>
            <person name="Anantharaman K."/>
            <person name="Brown C.T."/>
            <person name="Hug L.A."/>
            <person name="Sharon I."/>
            <person name="Castelle C.J."/>
            <person name="Probst A.J."/>
            <person name="Thomas B.C."/>
            <person name="Singh A."/>
            <person name="Wilkins M.J."/>
            <person name="Karaoz U."/>
            <person name="Brodie E.L."/>
            <person name="Williams K.H."/>
            <person name="Hubbard S.S."/>
            <person name="Banfield J.F."/>
        </authorList>
    </citation>
    <scope>NUCLEOTIDE SEQUENCE [LARGE SCALE GENOMIC DNA]</scope>
</reference>
<name>A0A1F6CLX1_9BACT</name>
<dbReference type="InterPro" id="IPR055360">
    <property type="entry name" value="bAvd"/>
</dbReference>
<evidence type="ECO:0000313" key="1">
    <source>
        <dbReference type="EMBL" id="OGG50037.1"/>
    </source>
</evidence>
<gene>
    <name evidence="1" type="ORF">A2763_03780</name>
</gene>
<comment type="caution">
    <text evidence="1">The sequence shown here is derived from an EMBL/GenBank/DDBJ whole genome shotgun (WGS) entry which is preliminary data.</text>
</comment>
<organism evidence="1 2">
    <name type="scientific">Candidatus Kaiserbacteria bacterium RIFCSPHIGHO2_01_FULL_54_36</name>
    <dbReference type="NCBI Taxonomy" id="1798482"/>
    <lineage>
        <taxon>Bacteria</taxon>
        <taxon>Candidatus Kaiseribacteriota</taxon>
    </lineage>
</organism>
<dbReference type="STRING" id="1798482.A2763_03780"/>
<dbReference type="EMBL" id="MFKV01000021">
    <property type="protein sequence ID" value="OGG50037.1"/>
    <property type="molecule type" value="Genomic_DNA"/>
</dbReference>